<name>A0A167T4P7_9HYPO</name>
<gene>
    <name evidence="3" type="ORF">SPI_05353</name>
</gene>
<evidence type="ECO:0000256" key="1">
    <source>
        <dbReference type="SAM" id="Coils"/>
    </source>
</evidence>
<dbReference type="Proteomes" id="UP000076874">
    <property type="component" value="Unassembled WGS sequence"/>
</dbReference>
<keyword evidence="4" id="KW-1185">Reference proteome</keyword>
<comment type="caution">
    <text evidence="3">The sequence shown here is derived from an EMBL/GenBank/DDBJ whole genome shotgun (WGS) entry which is preliminary data.</text>
</comment>
<organism evidence="3 4">
    <name type="scientific">Niveomyces insectorum RCEF 264</name>
    <dbReference type="NCBI Taxonomy" id="1081102"/>
    <lineage>
        <taxon>Eukaryota</taxon>
        <taxon>Fungi</taxon>
        <taxon>Dikarya</taxon>
        <taxon>Ascomycota</taxon>
        <taxon>Pezizomycotina</taxon>
        <taxon>Sordariomycetes</taxon>
        <taxon>Hypocreomycetidae</taxon>
        <taxon>Hypocreales</taxon>
        <taxon>Cordycipitaceae</taxon>
        <taxon>Niveomyces</taxon>
    </lineage>
</organism>
<feature type="coiled-coil region" evidence="1">
    <location>
        <begin position="160"/>
        <end position="187"/>
    </location>
</feature>
<dbReference type="AlphaFoldDB" id="A0A167T4P7"/>
<evidence type="ECO:0000313" key="4">
    <source>
        <dbReference type="Proteomes" id="UP000076874"/>
    </source>
</evidence>
<protein>
    <submittedName>
        <fullName evidence="3">Uncharacterized protein</fullName>
    </submittedName>
</protein>
<feature type="compositionally biased region" description="Polar residues" evidence="2">
    <location>
        <begin position="58"/>
        <end position="73"/>
    </location>
</feature>
<reference evidence="3 4" key="1">
    <citation type="journal article" date="2016" name="Genome Biol. Evol.">
        <title>Divergent and convergent evolution of fungal pathogenicity.</title>
        <authorList>
            <person name="Shang Y."/>
            <person name="Xiao G."/>
            <person name="Zheng P."/>
            <person name="Cen K."/>
            <person name="Zhan S."/>
            <person name="Wang C."/>
        </authorList>
    </citation>
    <scope>NUCLEOTIDE SEQUENCE [LARGE SCALE GENOMIC DNA]</scope>
    <source>
        <strain evidence="3 4">RCEF 264</strain>
    </source>
</reference>
<evidence type="ECO:0000256" key="2">
    <source>
        <dbReference type="SAM" id="MobiDB-lite"/>
    </source>
</evidence>
<proteinExistence type="predicted"/>
<evidence type="ECO:0000313" key="3">
    <source>
        <dbReference type="EMBL" id="OAA60229.1"/>
    </source>
</evidence>
<dbReference type="OrthoDB" id="3211582at2759"/>
<sequence length="210" mass="22813">MPFFSRHSEPEEEAIPTQQQAPVREPEAKNHHGLFGSLKRNTTPPPPVMNGGGVRQAVPSSNNGAAPTLTPENNEGGLFRRSGDANSIASSTTNNNSINNGANGANGVSNTRGRSFLQRSFGNGNPSGGSDGQQLDPSIVQARERVLSAELAEREADRALDNARCEVRAARDHVRRLELEAKEEARRAQIKQFHVREVSRRAKPLGRHDL</sequence>
<accession>A0A167T4P7</accession>
<feature type="region of interest" description="Disordered" evidence="2">
    <location>
        <begin position="1"/>
        <end position="136"/>
    </location>
</feature>
<keyword evidence="1" id="KW-0175">Coiled coil</keyword>
<feature type="compositionally biased region" description="Low complexity" evidence="2">
    <location>
        <begin position="86"/>
        <end position="111"/>
    </location>
</feature>
<dbReference type="EMBL" id="AZHD01000009">
    <property type="protein sequence ID" value="OAA60229.1"/>
    <property type="molecule type" value="Genomic_DNA"/>
</dbReference>